<evidence type="ECO:0000256" key="3">
    <source>
        <dbReference type="ARBA" id="ARBA00022989"/>
    </source>
</evidence>
<reference evidence="6" key="1">
    <citation type="submission" date="2025-08" db="UniProtKB">
        <authorList>
            <consortium name="Ensembl"/>
        </authorList>
    </citation>
    <scope>IDENTIFICATION</scope>
</reference>
<evidence type="ECO:0000259" key="5">
    <source>
        <dbReference type="Pfam" id="PF13882"/>
    </source>
</evidence>
<feature type="domain" description="Neurofascin/L1/NrCAM C-terminal" evidence="5">
    <location>
        <begin position="10"/>
        <end position="59"/>
    </location>
</feature>
<keyword evidence="2" id="KW-0812">Transmembrane</keyword>
<comment type="subcellular location">
    <subcellularLocation>
        <location evidence="1">Membrane</location>
        <topology evidence="1">Single-pass membrane protein</topology>
    </subcellularLocation>
</comment>
<dbReference type="AlphaFoldDB" id="A0A3Q3ATJ4"/>
<reference evidence="6" key="2">
    <citation type="submission" date="2025-09" db="UniProtKB">
        <authorList>
            <consortium name="Ensembl"/>
        </authorList>
    </citation>
    <scope>IDENTIFICATION</scope>
</reference>
<dbReference type="GeneTree" id="ENSGT00940000181310"/>
<dbReference type="OMA" id="HNKGNDE"/>
<keyword evidence="3" id="KW-1133">Transmembrane helix</keyword>
<dbReference type="Proteomes" id="UP000264800">
    <property type="component" value="Unplaced"/>
</dbReference>
<evidence type="ECO:0000256" key="2">
    <source>
        <dbReference type="ARBA" id="ARBA00022692"/>
    </source>
</evidence>
<evidence type="ECO:0000256" key="4">
    <source>
        <dbReference type="ARBA" id="ARBA00023136"/>
    </source>
</evidence>
<sequence>TVFCRDHNKGNDEKPLKRTSLCSRDDAVGDSISRDSLVDYADGEGEFNEDGSFIGEYCGPKYRSSICDQAPLPVFKSCYNTF</sequence>
<organism evidence="6 7">
    <name type="scientific">Kryptolebias marmoratus</name>
    <name type="common">Mangrove killifish</name>
    <name type="synonym">Rivulus marmoratus</name>
    <dbReference type="NCBI Taxonomy" id="37003"/>
    <lineage>
        <taxon>Eukaryota</taxon>
        <taxon>Metazoa</taxon>
        <taxon>Chordata</taxon>
        <taxon>Craniata</taxon>
        <taxon>Vertebrata</taxon>
        <taxon>Euteleostomi</taxon>
        <taxon>Actinopterygii</taxon>
        <taxon>Neopterygii</taxon>
        <taxon>Teleostei</taxon>
        <taxon>Neoteleostei</taxon>
        <taxon>Acanthomorphata</taxon>
        <taxon>Ovalentaria</taxon>
        <taxon>Atherinomorphae</taxon>
        <taxon>Cyprinodontiformes</taxon>
        <taxon>Rivulidae</taxon>
        <taxon>Kryptolebias</taxon>
    </lineage>
</organism>
<dbReference type="STRING" id="37003.ENSKMAP00000020313"/>
<dbReference type="Ensembl" id="ENSKMAT00000020580.1">
    <property type="protein sequence ID" value="ENSKMAP00000020313.1"/>
    <property type="gene ID" value="ENSKMAG00000015098.1"/>
</dbReference>
<dbReference type="GO" id="GO:0016020">
    <property type="term" value="C:membrane"/>
    <property type="evidence" value="ECO:0007669"/>
    <property type="project" value="UniProtKB-SubCell"/>
</dbReference>
<keyword evidence="7" id="KW-1185">Reference proteome</keyword>
<evidence type="ECO:0000313" key="7">
    <source>
        <dbReference type="Proteomes" id="UP000264800"/>
    </source>
</evidence>
<dbReference type="InterPro" id="IPR026966">
    <property type="entry name" value="Neurofascin/L1/NrCAM_C"/>
</dbReference>
<accession>A0A3Q3ATJ4</accession>
<dbReference type="Pfam" id="PF13882">
    <property type="entry name" value="Bravo_FIGEY"/>
    <property type="match status" value="1"/>
</dbReference>
<protein>
    <recommendedName>
        <fullName evidence="5">Neurofascin/L1/NrCAM C-terminal domain-containing protein</fullName>
    </recommendedName>
</protein>
<name>A0A3Q3ATJ4_KRYMA</name>
<keyword evidence="4" id="KW-0472">Membrane</keyword>
<proteinExistence type="predicted"/>
<evidence type="ECO:0000313" key="6">
    <source>
        <dbReference type="Ensembl" id="ENSKMAP00000020313.1"/>
    </source>
</evidence>
<evidence type="ECO:0000256" key="1">
    <source>
        <dbReference type="ARBA" id="ARBA00004167"/>
    </source>
</evidence>